<dbReference type="InterPro" id="IPR008969">
    <property type="entry name" value="CarboxyPept-like_regulatory"/>
</dbReference>
<dbReference type="GO" id="GO:0004180">
    <property type="term" value="F:carboxypeptidase activity"/>
    <property type="evidence" value="ECO:0007669"/>
    <property type="project" value="UniProtKB-KW"/>
</dbReference>
<reference evidence="1" key="1">
    <citation type="submission" date="2022-11" db="EMBL/GenBank/DDBJ databases">
        <title>Dyadobacter pollutisoli sp. nov., isolated from plastic dumped soil.</title>
        <authorList>
            <person name="Kim J.M."/>
            <person name="Kim K.R."/>
            <person name="Lee J.K."/>
            <person name="Hao L."/>
            <person name="Jeon C.O."/>
        </authorList>
    </citation>
    <scope>NUCLEOTIDE SEQUENCE</scope>
    <source>
        <strain evidence="1">U1</strain>
    </source>
</reference>
<sequence>MKQPLMRSFSKLFSILSFAILFGSLALLLSDCFLKQDRTTTIYGTVTDQDGQPVDSILLRVRGVTGFKYEILKEIHSDKEGEYEIMLDVPKKYSSLSIAIPFSNSLNPKFTKQYLGHYVFRNEVKTNDCCYAELGKKTKYNFQLIPK</sequence>
<gene>
    <name evidence="1" type="ORF">ON006_24055</name>
</gene>
<dbReference type="EMBL" id="CP112998">
    <property type="protein sequence ID" value="WAC10806.1"/>
    <property type="molecule type" value="Genomic_DNA"/>
</dbReference>
<dbReference type="AlphaFoldDB" id="A0A9E8N974"/>
<protein>
    <submittedName>
        <fullName evidence="1">Carboxypeptidase-like regulatory domain-containing protein</fullName>
    </submittedName>
</protein>
<accession>A0A9E8N974</accession>
<keyword evidence="1" id="KW-0645">Protease</keyword>
<dbReference type="SUPFAM" id="SSF49464">
    <property type="entry name" value="Carboxypeptidase regulatory domain-like"/>
    <property type="match status" value="1"/>
</dbReference>
<proteinExistence type="predicted"/>
<keyword evidence="2" id="KW-1185">Reference proteome</keyword>
<dbReference type="KEGG" id="dpf:ON006_24055"/>
<name>A0A9E8N974_9BACT</name>
<evidence type="ECO:0000313" key="1">
    <source>
        <dbReference type="EMBL" id="WAC10806.1"/>
    </source>
</evidence>
<keyword evidence="1" id="KW-0121">Carboxypeptidase</keyword>
<dbReference type="RefSeq" id="WP_244822568.1">
    <property type="nucleotide sequence ID" value="NZ_CP112998.1"/>
</dbReference>
<dbReference type="Proteomes" id="UP001164653">
    <property type="component" value="Chromosome"/>
</dbReference>
<organism evidence="1 2">
    <name type="scientific">Dyadobacter pollutisoli</name>
    <dbReference type="NCBI Taxonomy" id="2910158"/>
    <lineage>
        <taxon>Bacteria</taxon>
        <taxon>Pseudomonadati</taxon>
        <taxon>Bacteroidota</taxon>
        <taxon>Cytophagia</taxon>
        <taxon>Cytophagales</taxon>
        <taxon>Spirosomataceae</taxon>
        <taxon>Dyadobacter</taxon>
    </lineage>
</organism>
<keyword evidence="1" id="KW-0378">Hydrolase</keyword>
<evidence type="ECO:0000313" key="2">
    <source>
        <dbReference type="Proteomes" id="UP001164653"/>
    </source>
</evidence>